<dbReference type="InterPro" id="IPR035093">
    <property type="entry name" value="RelE/ParE_toxin_dom_sf"/>
</dbReference>
<reference evidence="2" key="2">
    <citation type="submission" date="2023-08" db="EMBL/GenBank/DDBJ databases">
        <title>Reintroducing virulent viruses to syntetic microbiomes.</title>
        <authorList>
            <person name="Wilde J."/>
            <person name="Boyes R."/>
            <person name="Robinson A.V."/>
            <person name="Daisley B.A."/>
            <person name="Allen-Vercoe E."/>
        </authorList>
    </citation>
    <scope>NUCLEOTIDE SEQUENCE</scope>
    <source>
        <strain evidence="2">225I_12FAA</strain>
    </source>
</reference>
<gene>
    <name evidence="1" type="ORF">F2Y86_06130</name>
    <name evidence="2" type="ORF">RO785_19165</name>
</gene>
<protein>
    <submittedName>
        <fullName evidence="1">Addiction module killer protein</fullName>
    </submittedName>
    <submittedName>
        <fullName evidence="2">Type II toxin-antitoxin system RelE/ParE family toxin</fullName>
    </submittedName>
</protein>
<name>A0A5M6ACL9_9BACE</name>
<dbReference type="Proteomes" id="UP001266995">
    <property type="component" value="Unassembled WGS sequence"/>
</dbReference>
<evidence type="ECO:0000313" key="3">
    <source>
        <dbReference type="Proteomes" id="UP000325055"/>
    </source>
</evidence>
<evidence type="ECO:0000313" key="1">
    <source>
        <dbReference type="EMBL" id="KAA5410272.1"/>
    </source>
</evidence>
<reference evidence="1 3" key="1">
    <citation type="journal article" date="2019" name="Nat. Med.">
        <title>A library of human gut bacterial isolates paired with longitudinal multiomics data enables mechanistic microbiome research.</title>
        <authorList>
            <person name="Poyet M."/>
            <person name="Groussin M."/>
            <person name="Gibbons S.M."/>
            <person name="Avila-Pacheco J."/>
            <person name="Jiang X."/>
            <person name="Kearney S.M."/>
            <person name="Perrotta A.R."/>
            <person name="Berdy B."/>
            <person name="Zhao S."/>
            <person name="Lieberman T.D."/>
            <person name="Swanson P.K."/>
            <person name="Smith M."/>
            <person name="Roesemann S."/>
            <person name="Alexander J.E."/>
            <person name="Rich S.A."/>
            <person name="Livny J."/>
            <person name="Vlamakis H."/>
            <person name="Clish C."/>
            <person name="Bullock K."/>
            <person name="Deik A."/>
            <person name="Scott J."/>
            <person name="Pierce K.A."/>
            <person name="Xavier R.J."/>
            <person name="Alm E.J."/>
        </authorList>
    </citation>
    <scope>NUCLEOTIDE SEQUENCE [LARGE SCALE GENOMIC DNA]</scope>
    <source>
        <strain evidence="1 3">BIOML-A7</strain>
    </source>
</reference>
<dbReference type="AlphaFoldDB" id="A0A5M6ACL9"/>
<dbReference type="Gene3D" id="3.30.2310.20">
    <property type="entry name" value="RelE-like"/>
    <property type="match status" value="1"/>
</dbReference>
<dbReference type="InterPro" id="IPR007711">
    <property type="entry name" value="HigB-1"/>
</dbReference>
<sequence length="107" mass="12819">MLVTFDKEYLKELYVSGKCSDKKHRFQPDVIKRYARCIYRLEEINREEDLYKINSLNYEVLQGDKKGISSIRVTDKYRIEFTISTMPNIDECIVRVCNILELSNHYK</sequence>
<dbReference type="Proteomes" id="UP000325055">
    <property type="component" value="Unassembled WGS sequence"/>
</dbReference>
<proteinExistence type="predicted"/>
<dbReference type="SUPFAM" id="SSF143011">
    <property type="entry name" value="RelE-like"/>
    <property type="match status" value="1"/>
</dbReference>
<accession>A0A5M6ACL9</accession>
<dbReference type="RefSeq" id="WP_007212812.1">
    <property type="nucleotide sequence ID" value="NZ_JADMQL010000017.1"/>
</dbReference>
<dbReference type="EMBL" id="VVYW01000004">
    <property type="protein sequence ID" value="KAA5410272.1"/>
    <property type="molecule type" value="Genomic_DNA"/>
</dbReference>
<evidence type="ECO:0000313" key="2">
    <source>
        <dbReference type="EMBL" id="MDT4513095.1"/>
    </source>
</evidence>
<dbReference type="EMBL" id="JAVSNH010000001">
    <property type="protein sequence ID" value="MDT4513095.1"/>
    <property type="molecule type" value="Genomic_DNA"/>
</dbReference>
<comment type="caution">
    <text evidence="1">The sequence shown here is derived from an EMBL/GenBank/DDBJ whole genome shotgun (WGS) entry which is preliminary data.</text>
</comment>
<dbReference type="Pfam" id="PF05015">
    <property type="entry name" value="HigB-like_toxin"/>
    <property type="match status" value="1"/>
</dbReference>
<organism evidence="1 3">
    <name type="scientific">Bacteroides cellulosilyticus</name>
    <dbReference type="NCBI Taxonomy" id="246787"/>
    <lineage>
        <taxon>Bacteria</taxon>
        <taxon>Pseudomonadati</taxon>
        <taxon>Bacteroidota</taxon>
        <taxon>Bacteroidia</taxon>
        <taxon>Bacteroidales</taxon>
        <taxon>Bacteroidaceae</taxon>
        <taxon>Bacteroides</taxon>
    </lineage>
</organism>